<sequence length="89" mass="9571">MLGSIFEHSASTGDFVLTAGAALAAIAVRALCTTSATKASFRAAQSVKQRMRPIIYEKRPAKTGRAPHPWLGRTRSPATGCNHYKVRNS</sequence>
<comment type="caution">
    <text evidence="2">The sequence shown here is derived from an EMBL/GenBank/DDBJ whole genome shotgun (WGS) entry which is preliminary data.</text>
</comment>
<proteinExistence type="predicted"/>
<evidence type="ECO:0000313" key="2">
    <source>
        <dbReference type="EMBL" id="OUN43727.1"/>
    </source>
</evidence>
<feature type="transmembrane region" description="Helical" evidence="1">
    <location>
        <begin position="15"/>
        <end position="32"/>
    </location>
</feature>
<accession>A0A1Y3U9D8</accession>
<keyword evidence="1" id="KW-0812">Transmembrane</keyword>
<evidence type="ECO:0000256" key="1">
    <source>
        <dbReference type="SAM" id="Phobius"/>
    </source>
</evidence>
<reference evidence="3" key="1">
    <citation type="submission" date="2017-04" db="EMBL/GenBank/DDBJ databases">
        <title>Function of individual gut microbiota members based on whole genome sequencing of pure cultures obtained from chicken caecum.</title>
        <authorList>
            <person name="Medvecky M."/>
            <person name="Cejkova D."/>
            <person name="Polansky O."/>
            <person name="Karasova D."/>
            <person name="Kubasova T."/>
            <person name="Cizek A."/>
            <person name="Rychlik I."/>
        </authorList>
    </citation>
    <scope>NUCLEOTIDE SEQUENCE [LARGE SCALE GENOMIC DNA]</scope>
    <source>
        <strain evidence="3">An70</strain>
    </source>
</reference>
<dbReference type="EMBL" id="NFHO01000003">
    <property type="protein sequence ID" value="OUN43727.1"/>
    <property type="molecule type" value="Genomic_DNA"/>
</dbReference>
<keyword evidence="1" id="KW-1133">Transmembrane helix</keyword>
<organism evidence="2 3">
    <name type="scientific">Enorma massiliensis</name>
    <dbReference type="NCBI Taxonomy" id="1472761"/>
    <lineage>
        <taxon>Bacteria</taxon>
        <taxon>Bacillati</taxon>
        <taxon>Actinomycetota</taxon>
        <taxon>Coriobacteriia</taxon>
        <taxon>Coriobacteriales</taxon>
        <taxon>Coriobacteriaceae</taxon>
        <taxon>Enorma</taxon>
    </lineage>
</organism>
<dbReference type="AlphaFoldDB" id="A0A1Y3U9D8"/>
<keyword evidence="3" id="KW-1185">Reference proteome</keyword>
<gene>
    <name evidence="2" type="ORF">B5G21_03300</name>
</gene>
<protein>
    <submittedName>
        <fullName evidence="2">Uncharacterized protein</fullName>
    </submittedName>
</protein>
<keyword evidence="1" id="KW-0472">Membrane</keyword>
<dbReference type="Proteomes" id="UP000196560">
    <property type="component" value="Unassembled WGS sequence"/>
</dbReference>
<name>A0A1Y3U9D8_9ACTN</name>
<evidence type="ECO:0000313" key="3">
    <source>
        <dbReference type="Proteomes" id="UP000196560"/>
    </source>
</evidence>